<evidence type="ECO:0000256" key="2">
    <source>
        <dbReference type="ARBA" id="ARBA00009331"/>
    </source>
</evidence>
<dbReference type="SUPFAM" id="SSF81419">
    <property type="entry name" value="Mitochondrial cytochrome c oxidase subunit VIIa"/>
    <property type="match status" value="1"/>
</dbReference>
<comment type="similarity">
    <text evidence="2">Belongs to the cytochrome c oxidase VIIa family.</text>
</comment>
<dbReference type="GO" id="GO:0006123">
    <property type="term" value="P:mitochondrial electron transport, cytochrome c to oxygen"/>
    <property type="evidence" value="ECO:0007669"/>
    <property type="project" value="InterPro"/>
</dbReference>
<reference evidence="7 8" key="1">
    <citation type="submission" date="2016-03" db="EMBL/GenBank/DDBJ databases">
        <title>Trachymyrmex septentrionalis WGS genome.</title>
        <authorList>
            <person name="Nygaard S."/>
            <person name="Hu H."/>
            <person name="Boomsma J."/>
            <person name="Zhang G."/>
        </authorList>
    </citation>
    <scope>NUCLEOTIDE SEQUENCE [LARGE SCALE GENOMIC DNA]</scope>
    <source>
        <strain evidence="7">Tsep2-gDNA-1</strain>
        <tissue evidence="7">Whole body</tissue>
    </source>
</reference>
<dbReference type="Proteomes" id="UP000078541">
    <property type="component" value="Unassembled WGS sequence"/>
</dbReference>
<feature type="transmembrane region" description="Helical" evidence="6">
    <location>
        <begin position="82"/>
        <end position="103"/>
    </location>
</feature>
<evidence type="ECO:0000256" key="4">
    <source>
        <dbReference type="ARBA" id="ARBA00023128"/>
    </source>
</evidence>
<dbReference type="InterPro" id="IPR036539">
    <property type="entry name" value="Cyt_c_oxidase_su7a_sf"/>
</dbReference>
<accession>A0A195FJ03</accession>
<dbReference type="Gene3D" id="4.10.91.10">
    <property type="entry name" value="Cytochrome c oxidase, subunit VIIa"/>
    <property type="match status" value="1"/>
</dbReference>
<keyword evidence="3" id="KW-0999">Mitochondrion inner membrane</keyword>
<keyword evidence="8" id="KW-1185">Reference proteome</keyword>
<dbReference type="GO" id="GO:0005743">
    <property type="term" value="C:mitochondrial inner membrane"/>
    <property type="evidence" value="ECO:0007669"/>
    <property type="project" value="UniProtKB-SubCell"/>
</dbReference>
<name>A0A195FJ03_9HYME</name>
<proteinExistence type="inferred from homology"/>
<evidence type="ECO:0000313" key="8">
    <source>
        <dbReference type="Proteomes" id="UP000078541"/>
    </source>
</evidence>
<evidence type="ECO:0000313" key="7">
    <source>
        <dbReference type="EMBL" id="KYN40383.1"/>
    </source>
</evidence>
<gene>
    <name evidence="7" type="ORF">ALC56_05328</name>
</gene>
<keyword evidence="6" id="KW-0812">Transmembrane</keyword>
<protein>
    <submittedName>
        <fullName evidence="7">Uncharacterized protein</fullName>
    </submittedName>
</protein>
<keyword evidence="4" id="KW-0496">Mitochondrion</keyword>
<evidence type="ECO:0000256" key="3">
    <source>
        <dbReference type="ARBA" id="ARBA00022792"/>
    </source>
</evidence>
<sequence>MGPKCQQSMLNRVAIRSGISKMFKWNMHKIRMYNALLSRRLSGTNQSLVDCKEFQKFKLKQVKMQCDDGLPVYLKRGIPDKIVFYLISGSVIINTILSLYVLIQGGE</sequence>
<comment type="subcellular location">
    <subcellularLocation>
        <location evidence="1">Mitochondrion inner membrane</location>
    </subcellularLocation>
</comment>
<keyword evidence="5 6" id="KW-0472">Membrane</keyword>
<evidence type="ECO:0000256" key="5">
    <source>
        <dbReference type="ARBA" id="ARBA00023136"/>
    </source>
</evidence>
<dbReference type="EMBL" id="KQ981523">
    <property type="protein sequence ID" value="KYN40383.1"/>
    <property type="molecule type" value="Genomic_DNA"/>
</dbReference>
<dbReference type="GO" id="GO:0045277">
    <property type="term" value="C:respiratory chain complex IV"/>
    <property type="evidence" value="ECO:0007669"/>
    <property type="project" value="InterPro"/>
</dbReference>
<evidence type="ECO:0000256" key="1">
    <source>
        <dbReference type="ARBA" id="ARBA00004273"/>
    </source>
</evidence>
<organism evidence="7 8">
    <name type="scientific">Trachymyrmex septentrionalis</name>
    <dbReference type="NCBI Taxonomy" id="34720"/>
    <lineage>
        <taxon>Eukaryota</taxon>
        <taxon>Metazoa</taxon>
        <taxon>Ecdysozoa</taxon>
        <taxon>Arthropoda</taxon>
        <taxon>Hexapoda</taxon>
        <taxon>Insecta</taxon>
        <taxon>Pterygota</taxon>
        <taxon>Neoptera</taxon>
        <taxon>Endopterygota</taxon>
        <taxon>Hymenoptera</taxon>
        <taxon>Apocrita</taxon>
        <taxon>Aculeata</taxon>
        <taxon>Formicoidea</taxon>
        <taxon>Formicidae</taxon>
        <taxon>Myrmicinae</taxon>
        <taxon>Trachymyrmex</taxon>
    </lineage>
</organism>
<keyword evidence="6" id="KW-1133">Transmembrane helix</keyword>
<dbReference type="AlphaFoldDB" id="A0A195FJ03"/>
<evidence type="ECO:0000256" key="6">
    <source>
        <dbReference type="SAM" id="Phobius"/>
    </source>
</evidence>